<dbReference type="PANTHER" id="PTHR45616">
    <property type="entry name" value="GATA-TYPE DOMAIN-CONTAINING PROTEIN"/>
    <property type="match status" value="1"/>
</dbReference>
<dbReference type="AlphaFoldDB" id="A0A8C6ZW69"/>
<dbReference type="GO" id="GO:0031424">
    <property type="term" value="P:keratinization"/>
    <property type="evidence" value="ECO:0007669"/>
    <property type="project" value="TreeGrafter"/>
</dbReference>
<organism evidence="2 3">
    <name type="scientific">Nothoprocta perdicaria</name>
    <name type="common">Chilean tinamou</name>
    <name type="synonym">Crypturus perdicarius</name>
    <dbReference type="NCBI Taxonomy" id="30464"/>
    <lineage>
        <taxon>Eukaryota</taxon>
        <taxon>Metazoa</taxon>
        <taxon>Chordata</taxon>
        <taxon>Craniata</taxon>
        <taxon>Vertebrata</taxon>
        <taxon>Euteleostomi</taxon>
        <taxon>Archelosauria</taxon>
        <taxon>Archosauria</taxon>
        <taxon>Dinosauria</taxon>
        <taxon>Saurischia</taxon>
        <taxon>Theropoda</taxon>
        <taxon>Coelurosauria</taxon>
        <taxon>Aves</taxon>
        <taxon>Palaeognathae</taxon>
        <taxon>Tinamiformes</taxon>
        <taxon>Tinamidae</taxon>
        <taxon>Nothoprocta</taxon>
    </lineage>
</organism>
<feature type="domain" description="Keratin type II head" evidence="1">
    <location>
        <begin position="13"/>
        <end position="145"/>
    </location>
</feature>
<protein>
    <recommendedName>
        <fullName evidence="1">Keratin type II head domain-containing protein</fullName>
    </recommendedName>
</protein>
<dbReference type="Proteomes" id="UP000694420">
    <property type="component" value="Unplaced"/>
</dbReference>
<dbReference type="GO" id="GO:0005615">
    <property type="term" value="C:extracellular space"/>
    <property type="evidence" value="ECO:0007669"/>
    <property type="project" value="TreeGrafter"/>
</dbReference>
<dbReference type="GO" id="GO:0030280">
    <property type="term" value="F:structural constituent of skin epidermis"/>
    <property type="evidence" value="ECO:0007669"/>
    <property type="project" value="TreeGrafter"/>
</dbReference>
<dbReference type="GO" id="GO:0045095">
    <property type="term" value="C:keratin filament"/>
    <property type="evidence" value="ECO:0007669"/>
    <property type="project" value="TreeGrafter"/>
</dbReference>
<dbReference type="InterPro" id="IPR032444">
    <property type="entry name" value="Keratin_2_head"/>
</dbReference>
<dbReference type="SUPFAM" id="SSF64593">
    <property type="entry name" value="Intermediate filament protein, coiled coil region"/>
    <property type="match status" value="1"/>
</dbReference>
<dbReference type="Ensembl" id="ENSNPET00000020561.1">
    <property type="protein sequence ID" value="ENSNPEP00000020052.1"/>
    <property type="gene ID" value="ENSNPEG00000014917.1"/>
</dbReference>
<dbReference type="Pfam" id="PF16208">
    <property type="entry name" value="Keratin_2_head"/>
    <property type="match status" value="1"/>
</dbReference>
<proteinExistence type="predicted"/>
<evidence type="ECO:0000313" key="3">
    <source>
        <dbReference type="Proteomes" id="UP000694420"/>
    </source>
</evidence>
<sequence length="185" mass="20117">MSQRFSRFWDGDFSSFSAHGGALGSGRSSSAINRWNNRGEERYGDYGYGYGSRSLHNLGGFRNVYVCGGYSGDEGGYGRCLGFGGMRHLGMGFGRRGYPVGAFQAGLGSVCGGGLGVSGDMEEVRVNTSLWRPVHIQTDPDLQRVRSEEKEQIKTLNNKFASFIDKVSPLFAFYLGEGKSRGTCS</sequence>
<dbReference type="PANTHER" id="PTHR45616:SF39">
    <property type="entry name" value="KERATIN, TYPE II CYTOSKELETAL 6A-RELATED"/>
    <property type="match status" value="1"/>
</dbReference>
<name>A0A8C6ZW69_NOTPE</name>
<dbReference type="GO" id="GO:0045109">
    <property type="term" value="P:intermediate filament organization"/>
    <property type="evidence" value="ECO:0007669"/>
    <property type="project" value="TreeGrafter"/>
</dbReference>
<reference evidence="2" key="1">
    <citation type="submission" date="2025-08" db="UniProtKB">
        <authorList>
            <consortium name="Ensembl"/>
        </authorList>
    </citation>
    <scope>IDENTIFICATION</scope>
</reference>
<reference evidence="2" key="2">
    <citation type="submission" date="2025-09" db="UniProtKB">
        <authorList>
            <consortium name="Ensembl"/>
        </authorList>
    </citation>
    <scope>IDENTIFICATION</scope>
</reference>
<evidence type="ECO:0000313" key="2">
    <source>
        <dbReference type="Ensembl" id="ENSNPEP00000020052.1"/>
    </source>
</evidence>
<evidence type="ECO:0000259" key="1">
    <source>
        <dbReference type="Pfam" id="PF16208"/>
    </source>
</evidence>
<keyword evidence="3" id="KW-1185">Reference proteome</keyword>
<accession>A0A8C6ZW69</accession>